<organism evidence="2 3">
    <name type="scientific">Solanum verrucosum</name>
    <dbReference type="NCBI Taxonomy" id="315347"/>
    <lineage>
        <taxon>Eukaryota</taxon>
        <taxon>Viridiplantae</taxon>
        <taxon>Streptophyta</taxon>
        <taxon>Embryophyta</taxon>
        <taxon>Tracheophyta</taxon>
        <taxon>Spermatophyta</taxon>
        <taxon>Magnoliopsida</taxon>
        <taxon>eudicotyledons</taxon>
        <taxon>Gunneridae</taxon>
        <taxon>Pentapetalae</taxon>
        <taxon>asterids</taxon>
        <taxon>lamiids</taxon>
        <taxon>Solanales</taxon>
        <taxon>Solanaceae</taxon>
        <taxon>Solanoideae</taxon>
        <taxon>Solaneae</taxon>
        <taxon>Solanum</taxon>
    </lineage>
</organism>
<evidence type="ECO:0000259" key="1">
    <source>
        <dbReference type="Pfam" id="PF03732"/>
    </source>
</evidence>
<feature type="domain" description="Retrotransposon gag" evidence="1">
    <location>
        <begin position="43"/>
        <end position="139"/>
    </location>
</feature>
<dbReference type="Pfam" id="PF03732">
    <property type="entry name" value="Retrotrans_gag"/>
    <property type="match status" value="1"/>
</dbReference>
<protein>
    <recommendedName>
        <fullName evidence="1">Retrotransposon gag domain-containing protein</fullName>
    </recommendedName>
</protein>
<dbReference type="EMBL" id="CP133616">
    <property type="protein sequence ID" value="WMV30038.1"/>
    <property type="molecule type" value="Genomic_DNA"/>
</dbReference>
<dbReference type="Proteomes" id="UP001234989">
    <property type="component" value="Chromosome 5"/>
</dbReference>
<name>A0AAF0TYL9_SOLVR</name>
<gene>
    <name evidence="2" type="ORF">MTR67_023423</name>
</gene>
<dbReference type="InterPro" id="IPR005162">
    <property type="entry name" value="Retrotrans_gag_dom"/>
</dbReference>
<dbReference type="AlphaFoldDB" id="A0AAF0TYL9"/>
<evidence type="ECO:0000313" key="2">
    <source>
        <dbReference type="EMBL" id="WMV30038.1"/>
    </source>
</evidence>
<reference evidence="2" key="1">
    <citation type="submission" date="2023-08" db="EMBL/GenBank/DDBJ databases">
        <title>A de novo genome assembly of Solanum verrucosum Schlechtendal, a Mexican diploid species geographically isolated from the other diploid A-genome species in potato relatives.</title>
        <authorList>
            <person name="Hosaka K."/>
        </authorList>
    </citation>
    <scope>NUCLEOTIDE SEQUENCE</scope>
    <source>
        <tissue evidence="2">Young leaves</tissue>
    </source>
</reference>
<sequence length="175" mass="20442">MVDRGALHMSWTSSQAMGRQMEEVQNHPELKHQTTEPSTGVELASYKLKCIARIWYDKWKKNRAEAGPLLSWAVFESAFLERFFPRELREDKVREFMNLKQEALSVQEYNLLFIQLSHYAPKMVADMRSRIHLFVSGLSLLSSKEGKAAMLIVDMDISKLMIYVQWVEEDKLKDI</sequence>
<evidence type="ECO:0000313" key="3">
    <source>
        <dbReference type="Proteomes" id="UP001234989"/>
    </source>
</evidence>
<accession>A0AAF0TYL9</accession>
<proteinExistence type="predicted"/>
<keyword evidence="3" id="KW-1185">Reference proteome</keyword>